<keyword evidence="2" id="KW-1185">Reference proteome</keyword>
<comment type="caution">
    <text evidence="1">The sequence shown here is derived from an EMBL/GenBank/DDBJ whole genome shotgun (WGS) entry which is preliminary data.</text>
</comment>
<protein>
    <submittedName>
        <fullName evidence="1">Uncharacterized protein</fullName>
    </submittedName>
</protein>
<proteinExistence type="predicted"/>
<reference evidence="1 2" key="1">
    <citation type="journal article" date="2023" name="Sci. Data">
        <title>Genome assembly of the Korean intertidal mud-creeper Batillaria attramentaria.</title>
        <authorList>
            <person name="Patra A.K."/>
            <person name="Ho P.T."/>
            <person name="Jun S."/>
            <person name="Lee S.J."/>
            <person name="Kim Y."/>
            <person name="Won Y.J."/>
        </authorList>
    </citation>
    <scope>NUCLEOTIDE SEQUENCE [LARGE SCALE GENOMIC DNA]</scope>
    <source>
        <strain evidence="1">Wonlab-2016</strain>
    </source>
</reference>
<gene>
    <name evidence="1" type="ORF">BaRGS_00009567</name>
</gene>
<organism evidence="1 2">
    <name type="scientific">Batillaria attramentaria</name>
    <dbReference type="NCBI Taxonomy" id="370345"/>
    <lineage>
        <taxon>Eukaryota</taxon>
        <taxon>Metazoa</taxon>
        <taxon>Spiralia</taxon>
        <taxon>Lophotrochozoa</taxon>
        <taxon>Mollusca</taxon>
        <taxon>Gastropoda</taxon>
        <taxon>Caenogastropoda</taxon>
        <taxon>Sorbeoconcha</taxon>
        <taxon>Cerithioidea</taxon>
        <taxon>Batillariidae</taxon>
        <taxon>Batillaria</taxon>
    </lineage>
</organism>
<dbReference type="AlphaFoldDB" id="A0ABD0LID2"/>
<evidence type="ECO:0000313" key="1">
    <source>
        <dbReference type="EMBL" id="KAK7499307.1"/>
    </source>
</evidence>
<dbReference type="Proteomes" id="UP001519460">
    <property type="component" value="Unassembled WGS sequence"/>
</dbReference>
<dbReference type="EMBL" id="JACVVK020000045">
    <property type="protein sequence ID" value="KAK7499307.1"/>
    <property type="molecule type" value="Genomic_DNA"/>
</dbReference>
<accession>A0ABD0LID2</accession>
<evidence type="ECO:0000313" key="2">
    <source>
        <dbReference type="Proteomes" id="UP001519460"/>
    </source>
</evidence>
<name>A0ABD0LID2_9CAEN</name>
<sequence length="123" mass="13233">MKPKVQSRLAPPSYSVSHEIVTDVSWRTGTNLKIGLKYIPVADISGTHFALLVMDSVSTTILYSTHHRCFSDVATDVAAAPRYRLPRSDVANAEVGLSWDSTLLAAVSICMLASLGVCSDVPL</sequence>